<evidence type="ECO:0000313" key="2">
    <source>
        <dbReference type="EMBL" id="EXJ86171.1"/>
    </source>
</evidence>
<dbReference type="HOGENOM" id="CLU_741850_0_0_1"/>
<sequence length="373" mass="40923">MDTFELPWSMELENNYQPLSAAGMVNASETAGLIDHPVPRMHQGLSSAPSHYFQEEHGQMHRQQSQDINAIRPSIAGETGHGHNQTYQSTPQASEENHLLLSILLHSDIGRYAAAACKYLQLTPELWCALYTPHTPSAAQALLSQTLSRIYGNLPAGLWASLVALRNDAQFEQCQKQIVQAVEATSTGRSRSKSRGDLRSPNQPTIAGVKRRATARYEYVCPDEKCTHIPFVNQGNYVNHMNLCHPNYPQHDPLTSRRRASSLRQGAWEESISSIAGLSGRPSYTMERSTDLVNPSAVMPTASPRVPEDLQQIGSIHSPICESGLSFGMFKEALASSRAEGSDGGVMVSDGPGSGLVGQERRTGWPVQWLAYM</sequence>
<gene>
    <name evidence="2" type="ORF">A1O1_06541</name>
</gene>
<evidence type="ECO:0000256" key="1">
    <source>
        <dbReference type="SAM" id="MobiDB-lite"/>
    </source>
</evidence>
<accession>W9YA82</accession>
<protein>
    <submittedName>
        <fullName evidence="2">Uncharacterized protein</fullName>
    </submittedName>
</protein>
<dbReference type="RefSeq" id="XP_007725609.1">
    <property type="nucleotide sequence ID" value="XM_007727419.1"/>
</dbReference>
<proteinExistence type="predicted"/>
<organism evidence="2 3">
    <name type="scientific">Capronia coronata CBS 617.96</name>
    <dbReference type="NCBI Taxonomy" id="1182541"/>
    <lineage>
        <taxon>Eukaryota</taxon>
        <taxon>Fungi</taxon>
        <taxon>Dikarya</taxon>
        <taxon>Ascomycota</taxon>
        <taxon>Pezizomycotina</taxon>
        <taxon>Eurotiomycetes</taxon>
        <taxon>Chaetothyriomycetidae</taxon>
        <taxon>Chaetothyriales</taxon>
        <taxon>Herpotrichiellaceae</taxon>
        <taxon>Capronia</taxon>
    </lineage>
</organism>
<name>W9YA82_9EURO</name>
<comment type="caution">
    <text evidence="2">The sequence shown here is derived from an EMBL/GenBank/DDBJ whole genome shotgun (WGS) entry which is preliminary data.</text>
</comment>
<dbReference type="EMBL" id="AMWN01000005">
    <property type="protein sequence ID" value="EXJ86171.1"/>
    <property type="molecule type" value="Genomic_DNA"/>
</dbReference>
<dbReference type="GeneID" id="19161408"/>
<reference evidence="2 3" key="1">
    <citation type="submission" date="2013-03" db="EMBL/GenBank/DDBJ databases">
        <title>The Genome Sequence of Capronia coronata CBS 617.96.</title>
        <authorList>
            <consortium name="The Broad Institute Genomics Platform"/>
            <person name="Cuomo C."/>
            <person name="de Hoog S."/>
            <person name="Gorbushina A."/>
            <person name="Walker B."/>
            <person name="Young S.K."/>
            <person name="Zeng Q."/>
            <person name="Gargeya S."/>
            <person name="Fitzgerald M."/>
            <person name="Haas B."/>
            <person name="Abouelleil A."/>
            <person name="Allen A.W."/>
            <person name="Alvarado L."/>
            <person name="Arachchi H.M."/>
            <person name="Berlin A.M."/>
            <person name="Chapman S.B."/>
            <person name="Gainer-Dewar J."/>
            <person name="Goldberg J."/>
            <person name="Griggs A."/>
            <person name="Gujja S."/>
            <person name="Hansen M."/>
            <person name="Howarth C."/>
            <person name="Imamovic A."/>
            <person name="Ireland A."/>
            <person name="Larimer J."/>
            <person name="McCowan C."/>
            <person name="Murphy C."/>
            <person name="Pearson M."/>
            <person name="Poon T.W."/>
            <person name="Priest M."/>
            <person name="Roberts A."/>
            <person name="Saif S."/>
            <person name="Shea T."/>
            <person name="Sisk P."/>
            <person name="Sykes S."/>
            <person name="Wortman J."/>
            <person name="Nusbaum C."/>
            <person name="Birren B."/>
        </authorList>
    </citation>
    <scope>NUCLEOTIDE SEQUENCE [LARGE SCALE GENOMIC DNA]</scope>
    <source>
        <strain evidence="2 3">CBS 617.96</strain>
    </source>
</reference>
<feature type="region of interest" description="Disordered" evidence="1">
    <location>
        <begin position="185"/>
        <end position="205"/>
    </location>
</feature>
<evidence type="ECO:0000313" key="3">
    <source>
        <dbReference type="Proteomes" id="UP000019484"/>
    </source>
</evidence>
<dbReference type="Proteomes" id="UP000019484">
    <property type="component" value="Unassembled WGS sequence"/>
</dbReference>
<keyword evidence="3" id="KW-1185">Reference proteome</keyword>
<dbReference type="AlphaFoldDB" id="W9YA82"/>